<keyword evidence="18" id="KW-1185">Reference proteome</keyword>
<accession>A0A5A8EC37</accession>
<evidence type="ECO:0000256" key="3">
    <source>
        <dbReference type="ARBA" id="ARBA00022741"/>
    </source>
</evidence>
<dbReference type="GO" id="GO:0005524">
    <property type="term" value="F:ATP binding"/>
    <property type="evidence" value="ECO:0007669"/>
    <property type="project" value="UniProtKB-UniRule"/>
</dbReference>
<dbReference type="InterPro" id="IPR017441">
    <property type="entry name" value="Protein_kinase_ATP_BS"/>
</dbReference>
<dbReference type="SMART" id="SM00240">
    <property type="entry name" value="FHA"/>
    <property type="match status" value="1"/>
</dbReference>
<feature type="region of interest" description="Disordered" evidence="10">
    <location>
        <begin position="462"/>
        <end position="526"/>
    </location>
</feature>
<comment type="caution">
    <text evidence="16">The sequence shown here is derived from an EMBL/GenBank/DDBJ whole genome shotgun (WGS) entry which is preliminary data.</text>
</comment>
<feature type="cross-link" description="Glycyl lysine isopeptide (Lys-Gly) (interchain with G-Cter in SUMO2)" evidence="8">
    <location>
        <position position="275"/>
    </location>
</feature>
<dbReference type="SUPFAM" id="SSF49879">
    <property type="entry name" value="SMAD/FHA domain"/>
    <property type="match status" value="1"/>
</dbReference>
<dbReference type="PROSITE" id="PS00108">
    <property type="entry name" value="PROTEIN_KINASE_ST"/>
    <property type="match status" value="1"/>
</dbReference>
<evidence type="ECO:0000256" key="9">
    <source>
        <dbReference type="PROSITE-ProRule" id="PRU10141"/>
    </source>
</evidence>
<dbReference type="Pfam" id="PF00498">
    <property type="entry name" value="FHA"/>
    <property type="match status" value="1"/>
</dbReference>
<evidence type="ECO:0008006" key="21">
    <source>
        <dbReference type="Google" id="ProtNLM"/>
    </source>
</evidence>
<dbReference type="EMBL" id="VLTO01000033">
    <property type="protein sequence ID" value="KAA0173441.1"/>
    <property type="molecule type" value="Genomic_DNA"/>
</dbReference>
<proteinExistence type="predicted"/>
<evidence type="ECO:0000313" key="14">
    <source>
        <dbReference type="EMBL" id="KAA0158459.1"/>
    </source>
</evidence>
<organism evidence="16 17">
    <name type="scientific">Cafeteria roenbergensis</name>
    <name type="common">Marine flagellate</name>
    <dbReference type="NCBI Taxonomy" id="33653"/>
    <lineage>
        <taxon>Eukaryota</taxon>
        <taxon>Sar</taxon>
        <taxon>Stramenopiles</taxon>
        <taxon>Bigyra</taxon>
        <taxon>Opalozoa</taxon>
        <taxon>Bicosoecida</taxon>
        <taxon>Cafeteriaceae</taxon>
        <taxon>Cafeteria</taxon>
    </lineage>
</organism>
<evidence type="ECO:0000313" key="20">
    <source>
        <dbReference type="Proteomes" id="UP000325113"/>
    </source>
</evidence>
<evidence type="ECO:0000256" key="5">
    <source>
        <dbReference type="ARBA" id="ARBA00022840"/>
    </source>
</evidence>
<dbReference type="PROSITE" id="PS00107">
    <property type="entry name" value="PROTEIN_KINASE_ATP"/>
    <property type="match status" value="1"/>
</dbReference>
<evidence type="ECO:0000313" key="19">
    <source>
        <dbReference type="Proteomes" id="UP000324907"/>
    </source>
</evidence>
<feature type="active site" description="Proton acceptor" evidence="6">
    <location>
        <position position="273"/>
    </location>
</feature>
<feature type="domain" description="FHA" evidence="11">
    <location>
        <begin position="42"/>
        <end position="91"/>
    </location>
</feature>
<sequence>MAAARKPAPDAADSDDAPAAPWGRLVPVEADHARLDMFDAEYSIGRSKRCSLRLADMRISGEHCIIRREEGGTVIITDRSTNGTFVNKERLVANVPRQLHNGDTITLAQPEPSPEDLKDVGAFIFYEFEKRPREASKPTSRVDIGTIYDLRRELGKGTFGVVYLARHRVTGEQCAIKMIRKRKLQQSAYTMEEVEAESRLMVNLKHPYLARLQSSWHDRDHIYLVMDLYTGGELFARIVEGKGVYPEPQAKLITLRLLLAIQYLHEHNIAHRDLKPENVMIASTDDDTDVRIVDFGGAKQLRGSGYRSYVGSHQYMAPEVVGRKGSVLKRGRYDQGCDMWSLGIIVYVIISAYTPFTGDAVASSGGRIAWGFNPPAAWKDVSPQCKDLIRHLLDPDQEERLSADEALMHPWLADLYRQWSVDHPQHASRHARTTFDIAMPSSSSSAAAAAAASAAAAGAATAVPLSASGPAARSKRPRSDSDSPVAAAAAAADAGGAADPAGAAAAEGSASEQAPRSKRPTPGASE</sequence>
<evidence type="ECO:0000256" key="1">
    <source>
        <dbReference type="ARBA" id="ARBA00022527"/>
    </source>
</evidence>
<dbReference type="EMBL" id="VLTN01000030">
    <property type="protein sequence ID" value="KAA0150990.1"/>
    <property type="molecule type" value="Genomic_DNA"/>
</dbReference>
<dbReference type="SMART" id="SM00220">
    <property type="entry name" value="S_TKc"/>
    <property type="match status" value="1"/>
</dbReference>
<evidence type="ECO:0000313" key="18">
    <source>
        <dbReference type="Proteomes" id="UP000323011"/>
    </source>
</evidence>
<dbReference type="Pfam" id="PF00069">
    <property type="entry name" value="Pkinase"/>
    <property type="match status" value="1"/>
</dbReference>
<feature type="compositionally biased region" description="Low complexity" evidence="10">
    <location>
        <begin position="482"/>
        <end position="512"/>
    </location>
</feature>
<evidence type="ECO:0000256" key="4">
    <source>
        <dbReference type="ARBA" id="ARBA00022777"/>
    </source>
</evidence>
<keyword evidence="1" id="KW-0723">Serine/threonine-protein kinase</keyword>
<dbReference type="Proteomes" id="UP000322899">
    <property type="component" value="Unassembled WGS sequence"/>
</dbReference>
<dbReference type="FunFam" id="3.30.200.20:FF:000042">
    <property type="entry name" value="Aurora kinase A"/>
    <property type="match status" value="1"/>
</dbReference>
<dbReference type="Proteomes" id="UP000325113">
    <property type="component" value="Unassembled WGS sequence"/>
</dbReference>
<dbReference type="GO" id="GO:0004674">
    <property type="term" value="F:protein serine/threonine kinase activity"/>
    <property type="evidence" value="ECO:0007669"/>
    <property type="project" value="UniProtKB-KW"/>
</dbReference>
<evidence type="ECO:0000313" key="17">
    <source>
        <dbReference type="Proteomes" id="UP000322899"/>
    </source>
</evidence>
<dbReference type="InterPro" id="IPR000253">
    <property type="entry name" value="FHA_dom"/>
</dbReference>
<dbReference type="InterPro" id="IPR030616">
    <property type="entry name" value="Aur-like"/>
</dbReference>
<keyword evidence="3 7" id="KW-0547">Nucleotide-binding</keyword>
<protein>
    <recommendedName>
        <fullName evidence="21">Non-specific serine/threonine protein kinase</fullName>
    </recommendedName>
</protein>
<feature type="compositionally biased region" description="Low complexity" evidence="10">
    <location>
        <begin position="462"/>
        <end position="472"/>
    </location>
</feature>
<feature type="binding site" evidence="7">
    <location>
        <position position="177"/>
    </location>
    <ligand>
        <name>ATP</name>
        <dbReference type="ChEBI" id="CHEBI:30616"/>
    </ligand>
</feature>
<dbReference type="Proteomes" id="UP000324907">
    <property type="component" value="Unassembled WGS sequence"/>
</dbReference>
<evidence type="ECO:0000256" key="7">
    <source>
        <dbReference type="PIRSR" id="PIRSR630616-2"/>
    </source>
</evidence>
<evidence type="ECO:0000259" key="12">
    <source>
        <dbReference type="PROSITE" id="PS50011"/>
    </source>
</evidence>
<evidence type="ECO:0000256" key="10">
    <source>
        <dbReference type="SAM" id="MobiDB-lite"/>
    </source>
</evidence>
<dbReference type="PROSITE" id="PS50011">
    <property type="entry name" value="PROTEIN_KINASE_DOM"/>
    <property type="match status" value="1"/>
</dbReference>
<keyword evidence="2" id="KW-0808">Transferase</keyword>
<feature type="binding site" evidence="7">
    <location>
        <begin position="277"/>
        <end position="278"/>
    </location>
    <ligand>
        <name>ATP</name>
        <dbReference type="ChEBI" id="CHEBI:30616"/>
    </ligand>
</feature>
<dbReference type="OMA" id="MLCAVQY"/>
<dbReference type="EMBL" id="VLTM01000067">
    <property type="protein sequence ID" value="KAA0158459.1"/>
    <property type="molecule type" value="Genomic_DNA"/>
</dbReference>
<dbReference type="PANTHER" id="PTHR24350">
    <property type="entry name" value="SERINE/THREONINE-PROTEIN KINASE IAL-RELATED"/>
    <property type="match status" value="1"/>
</dbReference>
<evidence type="ECO:0000256" key="2">
    <source>
        <dbReference type="ARBA" id="ARBA00022679"/>
    </source>
</evidence>
<feature type="domain" description="Protein kinase" evidence="12">
    <location>
        <begin position="148"/>
        <end position="412"/>
    </location>
</feature>
<keyword evidence="5 7" id="KW-0067">ATP-binding</keyword>
<dbReference type="Gene3D" id="2.60.200.20">
    <property type="match status" value="1"/>
</dbReference>
<feature type="binding site" evidence="9">
    <location>
        <position position="181"/>
    </location>
    <ligand>
        <name>ATP</name>
        <dbReference type="ChEBI" id="CHEBI:30616"/>
    </ligand>
</feature>
<feature type="binding site" evidence="7">
    <location>
        <position position="294"/>
    </location>
    <ligand>
        <name>ATP</name>
        <dbReference type="ChEBI" id="CHEBI:30616"/>
    </ligand>
</feature>
<evidence type="ECO:0000259" key="11">
    <source>
        <dbReference type="PROSITE" id="PS50006"/>
    </source>
</evidence>
<reference evidence="17 18" key="1">
    <citation type="submission" date="2019-07" db="EMBL/GenBank/DDBJ databases">
        <title>Genomes of Cafeteria roenbergensis.</title>
        <authorList>
            <person name="Fischer M.G."/>
            <person name="Hackl T."/>
            <person name="Roman M."/>
        </authorList>
    </citation>
    <scope>NUCLEOTIDE SEQUENCE [LARGE SCALE GENOMIC DNA]</scope>
    <source>
        <strain evidence="13 18">BVI</strain>
        <strain evidence="14 20">Cflag</strain>
        <strain evidence="16 17">E4-10P</strain>
        <strain evidence="15 19">RCC970-E3</strain>
    </source>
</reference>
<dbReference type="SUPFAM" id="SSF56112">
    <property type="entry name" value="Protein kinase-like (PK-like)"/>
    <property type="match status" value="1"/>
</dbReference>
<dbReference type="Gene3D" id="1.10.510.10">
    <property type="entry name" value="Transferase(Phosphotransferase) domain 1"/>
    <property type="match status" value="1"/>
</dbReference>
<evidence type="ECO:0000256" key="6">
    <source>
        <dbReference type="PIRSR" id="PIRSR630616-1"/>
    </source>
</evidence>
<evidence type="ECO:0000313" key="16">
    <source>
        <dbReference type="EMBL" id="KAA0173441.1"/>
    </source>
</evidence>
<dbReference type="OrthoDB" id="40902at2759"/>
<dbReference type="InterPro" id="IPR008271">
    <property type="entry name" value="Ser/Thr_kinase_AS"/>
</dbReference>
<evidence type="ECO:0000313" key="15">
    <source>
        <dbReference type="EMBL" id="KAA0163294.1"/>
    </source>
</evidence>
<dbReference type="PROSITE" id="PS50006">
    <property type="entry name" value="FHA_DOMAIN"/>
    <property type="match status" value="1"/>
</dbReference>
<feature type="compositionally biased region" description="Low complexity" evidence="10">
    <location>
        <begin position="1"/>
        <end position="21"/>
    </location>
</feature>
<dbReference type="InterPro" id="IPR011009">
    <property type="entry name" value="Kinase-like_dom_sf"/>
</dbReference>
<dbReference type="InterPro" id="IPR000719">
    <property type="entry name" value="Prot_kinase_dom"/>
</dbReference>
<gene>
    <name evidence="16" type="ORF">FNF27_05081</name>
    <name evidence="15" type="ORF">FNF28_04352</name>
    <name evidence="13" type="ORF">FNF29_04880</name>
    <name evidence="14" type="ORF">FNF31_05400</name>
</gene>
<dbReference type="AlphaFoldDB" id="A0A5A8EC37"/>
<dbReference type="CDD" id="cd05117">
    <property type="entry name" value="STKc_CAMK"/>
    <property type="match status" value="1"/>
</dbReference>
<feature type="region of interest" description="Disordered" evidence="10">
    <location>
        <begin position="1"/>
        <end position="22"/>
    </location>
</feature>
<dbReference type="FunFam" id="1.10.510.10:FF:000571">
    <property type="entry name" value="Maternal embryonic leucine zipper kinase"/>
    <property type="match status" value="1"/>
</dbReference>
<keyword evidence="4" id="KW-0418">Kinase</keyword>
<evidence type="ECO:0000256" key="8">
    <source>
        <dbReference type="PIRSR" id="PIRSR630616-3"/>
    </source>
</evidence>
<name>A0A5A8EC37_CAFRO</name>
<dbReference type="EMBL" id="VLTL01000069">
    <property type="protein sequence ID" value="KAA0163294.1"/>
    <property type="molecule type" value="Genomic_DNA"/>
</dbReference>
<dbReference type="Proteomes" id="UP000323011">
    <property type="component" value="Unassembled WGS sequence"/>
</dbReference>
<dbReference type="InterPro" id="IPR008984">
    <property type="entry name" value="SMAD_FHA_dom_sf"/>
</dbReference>
<evidence type="ECO:0000313" key="13">
    <source>
        <dbReference type="EMBL" id="KAA0150990.1"/>
    </source>
</evidence>